<dbReference type="InterPro" id="IPR036852">
    <property type="entry name" value="Peptidase_S8/S53_dom_sf"/>
</dbReference>
<feature type="domain" description="Peptidase S8/S53" evidence="5">
    <location>
        <begin position="94"/>
        <end position="189"/>
    </location>
</feature>
<organism evidence="6 7">
    <name type="scientific">Glycine soja</name>
    <name type="common">Wild soybean</name>
    <dbReference type="NCBI Taxonomy" id="3848"/>
    <lineage>
        <taxon>Eukaryota</taxon>
        <taxon>Viridiplantae</taxon>
        <taxon>Streptophyta</taxon>
        <taxon>Embryophyta</taxon>
        <taxon>Tracheophyta</taxon>
        <taxon>Spermatophyta</taxon>
        <taxon>Magnoliopsida</taxon>
        <taxon>eudicotyledons</taxon>
        <taxon>Gunneridae</taxon>
        <taxon>Pentapetalae</taxon>
        <taxon>rosids</taxon>
        <taxon>fabids</taxon>
        <taxon>Fabales</taxon>
        <taxon>Fabaceae</taxon>
        <taxon>Papilionoideae</taxon>
        <taxon>50 kb inversion clade</taxon>
        <taxon>NPAAA clade</taxon>
        <taxon>indigoferoid/millettioid clade</taxon>
        <taxon>Phaseoleae</taxon>
        <taxon>Glycine</taxon>
        <taxon>Glycine subgen. Soja</taxon>
    </lineage>
</organism>
<dbReference type="InterPro" id="IPR000209">
    <property type="entry name" value="Peptidase_S8/S53_dom"/>
</dbReference>
<dbReference type="PROSITE" id="PS51892">
    <property type="entry name" value="SUBTILASE"/>
    <property type="match status" value="1"/>
</dbReference>
<dbReference type="Proteomes" id="UP000289340">
    <property type="component" value="Chromosome 18"/>
</dbReference>
<dbReference type="EMBL" id="QZWG01000018">
    <property type="protein sequence ID" value="RZB52072.1"/>
    <property type="molecule type" value="Genomic_DNA"/>
</dbReference>
<evidence type="ECO:0000256" key="1">
    <source>
        <dbReference type="ARBA" id="ARBA00004613"/>
    </source>
</evidence>
<name>A0A445FT65_GLYSO</name>
<sequence>MEPQLFMLLLAPRRLEFEGFILVANPNYGDYIAEPIPFVVSGIMIPRVDDAKVILKYYEEQTKRDRKGTTTEFGAMVAMVEGRVASFTGRSPIVSRFSSTGPDIIGMHNNLPYELKPNILAPRHQIWAAWTPISALEPMLKGHDFALLSGTSMSKPHVDGIAALIKQYNPLWTPAMITSAISTTSSKYDNLEEHMMAESFEASSLLPSTPFEYGAGFVSPNCSIDPGLLLESNDALTQIAVVKLDGTGQLKNILVTATSGGVGHYIDQLAKLILCFRGPEYKVQTTSNLNTGLVELKNS</sequence>
<protein>
    <submittedName>
        <fullName evidence="6">Subtilisin-like protease SBT2.4</fullName>
    </submittedName>
</protein>
<reference evidence="6 7" key="1">
    <citation type="submission" date="2018-09" db="EMBL/GenBank/DDBJ databases">
        <title>A high-quality reference genome of wild soybean provides a powerful tool to mine soybean genomes.</title>
        <authorList>
            <person name="Xie M."/>
            <person name="Chung C.Y.L."/>
            <person name="Li M.-W."/>
            <person name="Wong F.-L."/>
            <person name="Chan T.-F."/>
            <person name="Lam H.-M."/>
        </authorList>
    </citation>
    <scope>NUCLEOTIDE SEQUENCE [LARGE SCALE GENOMIC DNA]</scope>
    <source>
        <strain evidence="7">cv. W05</strain>
        <tissue evidence="6">Hypocotyl of etiolated seedlings</tissue>
    </source>
</reference>
<dbReference type="Pfam" id="PF00082">
    <property type="entry name" value="Peptidase_S8"/>
    <property type="match status" value="1"/>
</dbReference>
<dbReference type="GO" id="GO:0004252">
    <property type="term" value="F:serine-type endopeptidase activity"/>
    <property type="evidence" value="ECO:0007669"/>
    <property type="project" value="InterPro"/>
</dbReference>
<evidence type="ECO:0000256" key="3">
    <source>
        <dbReference type="ARBA" id="ARBA00022729"/>
    </source>
</evidence>
<comment type="caution">
    <text evidence="4">Lacks conserved residue(s) required for the propagation of feature annotation.</text>
</comment>
<comment type="similarity">
    <text evidence="2 4">Belongs to the peptidase S8 family.</text>
</comment>
<dbReference type="PANTHER" id="PTHR10795">
    <property type="entry name" value="PROPROTEIN CONVERTASE SUBTILISIN/KEXIN"/>
    <property type="match status" value="1"/>
</dbReference>
<dbReference type="SUPFAM" id="SSF52743">
    <property type="entry name" value="Subtilisin-like"/>
    <property type="match status" value="1"/>
</dbReference>
<comment type="subcellular location">
    <subcellularLocation>
        <location evidence="1">Secreted</location>
    </subcellularLocation>
</comment>
<dbReference type="InterPro" id="IPR045051">
    <property type="entry name" value="SBT"/>
</dbReference>
<dbReference type="GO" id="GO:0006508">
    <property type="term" value="P:proteolysis"/>
    <property type="evidence" value="ECO:0007669"/>
    <property type="project" value="UniProtKB-KW"/>
</dbReference>
<keyword evidence="6" id="KW-0645">Protease</keyword>
<evidence type="ECO:0000313" key="6">
    <source>
        <dbReference type="EMBL" id="RZB52072.1"/>
    </source>
</evidence>
<keyword evidence="6" id="KW-0378">Hydrolase</keyword>
<gene>
    <name evidence="6" type="ORF">D0Y65_048480</name>
</gene>
<evidence type="ECO:0000256" key="2">
    <source>
        <dbReference type="ARBA" id="ARBA00011073"/>
    </source>
</evidence>
<dbReference type="Gene3D" id="3.40.50.200">
    <property type="entry name" value="Peptidase S8/S53 domain"/>
    <property type="match status" value="1"/>
</dbReference>
<proteinExistence type="inferred from homology"/>
<dbReference type="GO" id="GO:0005576">
    <property type="term" value="C:extracellular region"/>
    <property type="evidence" value="ECO:0007669"/>
    <property type="project" value="UniProtKB-SubCell"/>
</dbReference>
<evidence type="ECO:0000259" key="5">
    <source>
        <dbReference type="Pfam" id="PF00082"/>
    </source>
</evidence>
<keyword evidence="7" id="KW-1185">Reference proteome</keyword>
<accession>A0A445FT65</accession>
<evidence type="ECO:0000313" key="7">
    <source>
        <dbReference type="Proteomes" id="UP000289340"/>
    </source>
</evidence>
<comment type="caution">
    <text evidence="6">The sequence shown here is derived from an EMBL/GenBank/DDBJ whole genome shotgun (WGS) entry which is preliminary data.</text>
</comment>
<dbReference type="AlphaFoldDB" id="A0A445FT65"/>
<evidence type="ECO:0000256" key="4">
    <source>
        <dbReference type="PROSITE-ProRule" id="PRU01240"/>
    </source>
</evidence>
<keyword evidence="3" id="KW-0732">Signal</keyword>